<name>A0AAV4T3Y6_9ARAC</name>
<dbReference type="Proteomes" id="UP001054837">
    <property type="component" value="Unassembled WGS sequence"/>
</dbReference>
<dbReference type="InterPro" id="IPR041373">
    <property type="entry name" value="RT_RNaseH"/>
</dbReference>
<keyword evidence="2" id="KW-0548">Nucleotidyltransferase</keyword>
<keyword evidence="6 8" id="KW-0695">RNA-directed DNA polymerase</keyword>
<dbReference type="GO" id="GO:0016787">
    <property type="term" value="F:hydrolase activity"/>
    <property type="evidence" value="ECO:0007669"/>
    <property type="project" value="UniProtKB-KW"/>
</dbReference>
<protein>
    <submittedName>
        <fullName evidence="8">Reverse transcriptase</fullName>
    </submittedName>
</protein>
<comment type="caution">
    <text evidence="8">The sequence shown here is derived from an EMBL/GenBank/DDBJ whole genome shotgun (WGS) entry which is preliminary data.</text>
</comment>
<evidence type="ECO:0000256" key="6">
    <source>
        <dbReference type="ARBA" id="ARBA00022918"/>
    </source>
</evidence>
<keyword evidence="3" id="KW-0540">Nuclease</keyword>
<dbReference type="Pfam" id="PF17917">
    <property type="entry name" value="RT_RNaseH"/>
    <property type="match status" value="1"/>
</dbReference>
<evidence type="ECO:0000256" key="2">
    <source>
        <dbReference type="ARBA" id="ARBA00022695"/>
    </source>
</evidence>
<dbReference type="InterPro" id="IPR043502">
    <property type="entry name" value="DNA/RNA_pol_sf"/>
</dbReference>
<evidence type="ECO:0000259" key="7">
    <source>
        <dbReference type="Pfam" id="PF17917"/>
    </source>
</evidence>
<evidence type="ECO:0000256" key="4">
    <source>
        <dbReference type="ARBA" id="ARBA00022759"/>
    </source>
</evidence>
<proteinExistence type="predicted"/>
<evidence type="ECO:0000256" key="3">
    <source>
        <dbReference type="ARBA" id="ARBA00022722"/>
    </source>
</evidence>
<accession>A0AAV4T3Y6</accession>
<evidence type="ECO:0000313" key="9">
    <source>
        <dbReference type="Proteomes" id="UP001054837"/>
    </source>
</evidence>
<evidence type="ECO:0000256" key="1">
    <source>
        <dbReference type="ARBA" id="ARBA00022679"/>
    </source>
</evidence>
<dbReference type="GO" id="GO:0004519">
    <property type="term" value="F:endonuclease activity"/>
    <property type="evidence" value="ECO:0007669"/>
    <property type="project" value="UniProtKB-KW"/>
</dbReference>
<dbReference type="EMBL" id="BPLQ01008819">
    <property type="protein sequence ID" value="GIY39572.1"/>
    <property type="molecule type" value="Genomic_DNA"/>
</dbReference>
<organism evidence="8 9">
    <name type="scientific">Caerostris darwini</name>
    <dbReference type="NCBI Taxonomy" id="1538125"/>
    <lineage>
        <taxon>Eukaryota</taxon>
        <taxon>Metazoa</taxon>
        <taxon>Ecdysozoa</taxon>
        <taxon>Arthropoda</taxon>
        <taxon>Chelicerata</taxon>
        <taxon>Arachnida</taxon>
        <taxon>Araneae</taxon>
        <taxon>Araneomorphae</taxon>
        <taxon>Entelegynae</taxon>
        <taxon>Araneoidea</taxon>
        <taxon>Araneidae</taxon>
        <taxon>Caerostris</taxon>
    </lineage>
</organism>
<dbReference type="SUPFAM" id="SSF56672">
    <property type="entry name" value="DNA/RNA polymerases"/>
    <property type="match status" value="1"/>
</dbReference>
<keyword evidence="1" id="KW-0808">Transferase</keyword>
<gene>
    <name evidence="8" type="primary">Tf2-8_43</name>
    <name evidence="8" type="ORF">CDAR_425931</name>
</gene>
<dbReference type="AlphaFoldDB" id="A0AAV4T3Y6"/>
<feature type="domain" description="Reverse transcriptase RNase H-like" evidence="7">
    <location>
        <begin position="56"/>
        <end position="120"/>
    </location>
</feature>
<evidence type="ECO:0000313" key="8">
    <source>
        <dbReference type="EMBL" id="GIY39572.1"/>
    </source>
</evidence>
<reference evidence="8 9" key="1">
    <citation type="submission" date="2021-06" db="EMBL/GenBank/DDBJ databases">
        <title>Caerostris darwini draft genome.</title>
        <authorList>
            <person name="Kono N."/>
            <person name="Arakawa K."/>
        </authorList>
    </citation>
    <scope>NUCLEOTIDE SEQUENCE [LARGE SCALE GENOMIC DNA]</scope>
</reference>
<evidence type="ECO:0000256" key="5">
    <source>
        <dbReference type="ARBA" id="ARBA00022801"/>
    </source>
</evidence>
<keyword evidence="9" id="KW-1185">Reference proteome</keyword>
<keyword evidence="5" id="KW-0378">Hydrolase</keyword>
<keyword evidence="4" id="KW-0255">Endonuclease</keyword>
<sequence>MEKNFELEKLKLQFLDVEAAADNVVRSSTYSENKIDVQKLLLTFRARTDDITLFQASQILTTTEINYPITESENLVVAWALEKILGYVGNQEIAVDSDWLMNPKSHSGGLALWALKIQSYNLKIDYIPGMSKIVSGMLSHPIWDTEFNNRENCNFVSVDMTIRNSSSIRETH</sequence>
<dbReference type="GO" id="GO:0003964">
    <property type="term" value="F:RNA-directed DNA polymerase activity"/>
    <property type="evidence" value="ECO:0007669"/>
    <property type="project" value="UniProtKB-KW"/>
</dbReference>